<name>A0A2P2MVU8_RHIMU</name>
<dbReference type="EMBL" id="GGEC01053855">
    <property type="protein sequence ID" value="MBX34339.1"/>
    <property type="molecule type" value="Transcribed_RNA"/>
</dbReference>
<reference evidence="2" key="1">
    <citation type="submission" date="2018-02" db="EMBL/GenBank/DDBJ databases">
        <title>Rhizophora mucronata_Transcriptome.</title>
        <authorList>
            <person name="Meera S.P."/>
            <person name="Sreeshan A."/>
            <person name="Augustine A."/>
        </authorList>
    </citation>
    <scope>NUCLEOTIDE SEQUENCE</scope>
    <source>
        <tissue evidence="2">Leaf</tissue>
    </source>
</reference>
<dbReference type="EMBL" id="GGEC01053869">
    <property type="protein sequence ID" value="MBX34353.1"/>
    <property type="molecule type" value="Transcribed_RNA"/>
</dbReference>
<accession>A0A2P2MVU8</accession>
<organism evidence="2">
    <name type="scientific">Rhizophora mucronata</name>
    <name type="common">Asiatic mangrove</name>
    <dbReference type="NCBI Taxonomy" id="61149"/>
    <lineage>
        <taxon>Eukaryota</taxon>
        <taxon>Viridiplantae</taxon>
        <taxon>Streptophyta</taxon>
        <taxon>Embryophyta</taxon>
        <taxon>Tracheophyta</taxon>
        <taxon>Spermatophyta</taxon>
        <taxon>Magnoliopsida</taxon>
        <taxon>eudicotyledons</taxon>
        <taxon>Gunneridae</taxon>
        <taxon>Pentapetalae</taxon>
        <taxon>rosids</taxon>
        <taxon>fabids</taxon>
        <taxon>Malpighiales</taxon>
        <taxon>Rhizophoraceae</taxon>
        <taxon>Rhizophora</taxon>
    </lineage>
</organism>
<sequence>MSPQLLGSVFRRKGCLMLIVPHEEAGQLLLFLGFLALQLWNTSSRKRNAVQLADESLPSFNIYFQLTYLSIFLS</sequence>
<dbReference type="EMBL" id="GGEC01053862">
    <property type="protein sequence ID" value="MBX34346.1"/>
    <property type="molecule type" value="Transcribed_RNA"/>
</dbReference>
<proteinExistence type="predicted"/>
<protein>
    <submittedName>
        <fullName evidence="2">Uncharacterized protein MANES_11G116800</fullName>
    </submittedName>
    <submittedName>
        <fullName evidence="1">Uncharacterized protein MANES_11G117300</fullName>
    </submittedName>
</protein>
<dbReference type="AlphaFoldDB" id="A0A2P2MVU8"/>
<evidence type="ECO:0000313" key="2">
    <source>
        <dbReference type="EMBL" id="MBX34353.1"/>
    </source>
</evidence>
<evidence type="ECO:0000313" key="1">
    <source>
        <dbReference type="EMBL" id="MBX34346.1"/>
    </source>
</evidence>